<dbReference type="PANTHER" id="PTHR24381:SF393">
    <property type="entry name" value="CHROMATIN-LINKED ADAPTOR FOR MSL PROTEINS, ISOFORM B"/>
    <property type="match status" value="1"/>
</dbReference>
<keyword evidence="4" id="KW-0863">Zinc-finger</keyword>
<evidence type="ECO:0000256" key="7">
    <source>
        <dbReference type="ARBA" id="ARBA00023163"/>
    </source>
</evidence>
<organism evidence="10 11">
    <name type="scientific">Geospiza parvula</name>
    <name type="common">Small tree-finch</name>
    <name type="synonym">Camarhynchus parvulus</name>
    <dbReference type="NCBI Taxonomy" id="87175"/>
    <lineage>
        <taxon>Eukaryota</taxon>
        <taxon>Metazoa</taxon>
        <taxon>Chordata</taxon>
        <taxon>Craniata</taxon>
        <taxon>Vertebrata</taxon>
        <taxon>Euteleostomi</taxon>
        <taxon>Archelosauria</taxon>
        <taxon>Archosauria</taxon>
        <taxon>Dinosauria</taxon>
        <taxon>Saurischia</taxon>
        <taxon>Theropoda</taxon>
        <taxon>Coelurosauria</taxon>
        <taxon>Aves</taxon>
        <taxon>Neognathae</taxon>
        <taxon>Neoaves</taxon>
        <taxon>Telluraves</taxon>
        <taxon>Australaves</taxon>
        <taxon>Passeriformes</taxon>
        <taxon>Thraupidae</taxon>
        <taxon>Camarhynchus</taxon>
    </lineage>
</organism>
<evidence type="ECO:0000256" key="9">
    <source>
        <dbReference type="SAM" id="MobiDB-lite"/>
    </source>
</evidence>
<evidence type="ECO:0000256" key="1">
    <source>
        <dbReference type="ARBA" id="ARBA00004123"/>
    </source>
</evidence>
<reference evidence="10" key="1">
    <citation type="submission" date="2025-08" db="UniProtKB">
        <authorList>
            <consortium name="Ensembl"/>
        </authorList>
    </citation>
    <scope>IDENTIFICATION</scope>
</reference>
<dbReference type="PROSITE" id="PS00028">
    <property type="entry name" value="ZINC_FINGER_C2H2_1"/>
    <property type="match status" value="4"/>
</dbReference>
<evidence type="ECO:0000256" key="8">
    <source>
        <dbReference type="ARBA" id="ARBA00023242"/>
    </source>
</evidence>
<dbReference type="InterPro" id="IPR036236">
    <property type="entry name" value="Znf_C2H2_sf"/>
</dbReference>
<dbReference type="PROSITE" id="PS50157">
    <property type="entry name" value="ZINC_FINGER_C2H2_2"/>
    <property type="match status" value="5"/>
</dbReference>
<reference evidence="10" key="2">
    <citation type="submission" date="2025-09" db="UniProtKB">
        <authorList>
            <consortium name="Ensembl"/>
        </authorList>
    </citation>
    <scope>IDENTIFICATION</scope>
</reference>
<keyword evidence="8" id="KW-0539">Nucleus</keyword>
<feature type="region of interest" description="Disordered" evidence="9">
    <location>
        <begin position="127"/>
        <end position="171"/>
    </location>
</feature>
<evidence type="ECO:0000256" key="4">
    <source>
        <dbReference type="ARBA" id="ARBA00022771"/>
    </source>
</evidence>
<proteinExistence type="predicted"/>
<evidence type="ECO:0000256" key="5">
    <source>
        <dbReference type="ARBA" id="ARBA00022833"/>
    </source>
</evidence>
<dbReference type="GO" id="GO:0005634">
    <property type="term" value="C:nucleus"/>
    <property type="evidence" value="ECO:0007669"/>
    <property type="project" value="UniProtKB-SubCell"/>
</dbReference>
<dbReference type="Ensembl" id="ENSCPVT00000019170.2">
    <property type="protein sequence ID" value="ENSCPVP00000018346.1"/>
    <property type="gene ID" value="ENSCPVG00000013425.2"/>
</dbReference>
<dbReference type="Gene3D" id="3.30.160.60">
    <property type="entry name" value="Classic Zinc Finger"/>
    <property type="match status" value="5"/>
</dbReference>
<feature type="compositionally biased region" description="Polar residues" evidence="9">
    <location>
        <begin position="162"/>
        <end position="171"/>
    </location>
</feature>
<protein>
    <submittedName>
        <fullName evidence="10">Uncharacterized protein</fullName>
    </submittedName>
</protein>
<dbReference type="PANTHER" id="PTHR24381">
    <property type="entry name" value="ZINC FINGER PROTEIN"/>
    <property type="match status" value="1"/>
</dbReference>
<dbReference type="AlphaFoldDB" id="A0A8C3NAL5"/>
<dbReference type="GO" id="GO:0000981">
    <property type="term" value="F:DNA-binding transcription factor activity, RNA polymerase II-specific"/>
    <property type="evidence" value="ECO:0007669"/>
    <property type="project" value="TreeGrafter"/>
</dbReference>
<evidence type="ECO:0000313" key="11">
    <source>
        <dbReference type="Proteomes" id="UP000694382"/>
    </source>
</evidence>
<name>A0A8C3NAL5_GEOPR</name>
<dbReference type="GO" id="GO:0008270">
    <property type="term" value="F:zinc ion binding"/>
    <property type="evidence" value="ECO:0007669"/>
    <property type="project" value="UniProtKB-KW"/>
</dbReference>
<evidence type="ECO:0000256" key="3">
    <source>
        <dbReference type="ARBA" id="ARBA00022737"/>
    </source>
</evidence>
<dbReference type="Pfam" id="PF00096">
    <property type="entry name" value="zf-C2H2"/>
    <property type="match status" value="4"/>
</dbReference>
<dbReference type="Proteomes" id="UP000694382">
    <property type="component" value="Unassembled WGS sequence"/>
</dbReference>
<keyword evidence="5" id="KW-0862">Zinc</keyword>
<keyword evidence="2" id="KW-0479">Metal-binding</keyword>
<keyword evidence="6" id="KW-0805">Transcription regulation</keyword>
<dbReference type="SMART" id="SM00355">
    <property type="entry name" value="ZnF_C2H2"/>
    <property type="match status" value="5"/>
</dbReference>
<dbReference type="FunFam" id="3.30.160.60:FF:000060">
    <property type="entry name" value="zinc finger protein 436"/>
    <property type="match status" value="1"/>
</dbReference>
<dbReference type="SUPFAM" id="SSF57667">
    <property type="entry name" value="beta-beta-alpha zinc fingers"/>
    <property type="match status" value="3"/>
</dbReference>
<dbReference type="FunFam" id="3.30.160.60:FF:002343">
    <property type="entry name" value="Zinc finger protein 33A"/>
    <property type="match status" value="1"/>
</dbReference>
<dbReference type="GO" id="GO:0000977">
    <property type="term" value="F:RNA polymerase II transcription regulatory region sequence-specific DNA binding"/>
    <property type="evidence" value="ECO:0007669"/>
    <property type="project" value="TreeGrafter"/>
</dbReference>
<dbReference type="FunFam" id="3.30.160.60:FF:000352">
    <property type="entry name" value="zinc finger protein 3 homolog"/>
    <property type="match status" value="1"/>
</dbReference>
<keyword evidence="3" id="KW-0677">Repeat</keyword>
<feature type="region of interest" description="Disordered" evidence="9">
    <location>
        <begin position="34"/>
        <end position="64"/>
    </location>
</feature>
<dbReference type="InterPro" id="IPR013087">
    <property type="entry name" value="Znf_C2H2_type"/>
</dbReference>
<sequence length="300" mass="33613">MTDKITSSHCEKLRPEGGAKHSYLDLIRELEDQSQPIPLDSQRKTRPNTTTTGSSEENSTLLQDPCFNRATPVTAGGLQPPFIGTATVTVTHRVSGRILNLSVFFLCTITMEDKSLQQNLVEEATLSGSTAQESDGEEKLRRCLGRRGTKPSPGCSEEERSTPCQEGGQSFSQGSELVMHEQLHNGEKPYKCLECGNSFRQSSTLIRHQMIHTGEWPYKCGECGKGFSCSSELITHQHIHTGERPYEPFRCPDCGKGFREYSTLVTHRPIHNGERLYECPKCGKSFTQRSHLTKHQCRHQ</sequence>
<comment type="subcellular location">
    <subcellularLocation>
        <location evidence="1">Nucleus</location>
    </subcellularLocation>
</comment>
<keyword evidence="7" id="KW-0804">Transcription</keyword>
<evidence type="ECO:0000313" key="10">
    <source>
        <dbReference type="Ensembl" id="ENSCPVP00000018346.1"/>
    </source>
</evidence>
<evidence type="ECO:0000256" key="2">
    <source>
        <dbReference type="ARBA" id="ARBA00022723"/>
    </source>
</evidence>
<keyword evidence="11" id="KW-1185">Reference proteome</keyword>
<evidence type="ECO:0000256" key="6">
    <source>
        <dbReference type="ARBA" id="ARBA00023015"/>
    </source>
</evidence>
<dbReference type="FunFam" id="3.30.160.60:FF:000690">
    <property type="entry name" value="Zinc finger protein 354C"/>
    <property type="match status" value="1"/>
</dbReference>
<accession>A0A8C3NAL5</accession>
<feature type="compositionally biased region" description="Low complexity" evidence="9">
    <location>
        <begin position="48"/>
        <end position="60"/>
    </location>
</feature>